<comment type="caution">
    <text evidence="2">The sequence shown here is derived from an EMBL/GenBank/DDBJ whole genome shotgun (WGS) entry which is preliminary data.</text>
</comment>
<dbReference type="Proteomes" id="UP001597205">
    <property type="component" value="Unassembled WGS sequence"/>
</dbReference>
<protein>
    <submittedName>
        <fullName evidence="2">Uncharacterized protein</fullName>
    </submittedName>
</protein>
<feature type="transmembrane region" description="Helical" evidence="1">
    <location>
        <begin position="150"/>
        <end position="171"/>
    </location>
</feature>
<organism evidence="2 3">
    <name type="scientific">Sphingobacterium daejeonense</name>
    <dbReference type="NCBI Taxonomy" id="371142"/>
    <lineage>
        <taxon>Bacteria</taxon>
        <taxon>Pseudomonadati</taxon>
        <taxon>Bacteroidota</taxon>
        <taxon>Sphingobacteriia</taxon>
        <taxon>Sphingobacteriales</taxon>
        <taxon>Sphingobacteriaceae</taxon>
        <taxon>Sphingobacterium</taxon>
    </lineage>
</organism>
<reference evidence="3" key="1">
    <citation type="journal article" date="2019" name="Int. J. Syst. Evol. Microbiol.">
        <title>The Global Catalogue of Microorganisms (GCM) 10K type strain sequencing project: providing services to taxonomists for standard genome sequencing and annotation.</title>
        <authorList>
            <consortium name="The Broad Institute Genomics Platform"/>
            <consortium name="The Broad Institute Genome Sequencing Center for Infectious Disease"/>
            <person name="Wu L."/>
            <person name="Ma J."/>
        </authorList>
    </citation>
    <scope>NUCLEOTIDE SEQUENCE [LARGE SCALE GENOMIC DNA]</scope>
    <source>
        <strain evidence="3">CCUG 52468</strain>
    </source>
</reference>
<keyword evidence="1" id="KW-0812">Transmembrane</keyword>
<keyword evidence="1" id="KW-1133">Transmembrane helix</keyword>
<accession>A0ABW3RR21</accession>
<feature type="transmembrane region" description="Helical" evidence="1">
    <location>
        <begin position="30"/>
        <end position="48"/>
    </location>
</feature>
<dbReference type="EMBL" id="JBHTKY010000040">
    <property type="protein sequence ID" value="MFD1167387.1"/>
    <property type="molecule type" value="Genomic_DNA"/>
</dbReference>
<feature type="transmembrane region" description="Helical" evidence="1">
    <location>
        <begin position="116"/>
        <end position="138"/>
    </location>
</feature>
<feature type="transmembrane region" description="Helical" evidence="1">
    <location>
        <begin position="55"/>
        <end position="74"/>
    </location>
</feature>
<proteinExistence type="predicted"/>
<name>A0ABW3RR21_9SPHI</name>
<sequence length="200" mass="23560">MKKNIFEILLTIFGIGLLIQILLMMKRYDFPIALIFGPILFFAFLDQLNKKIPIIYYFLHFIPFIIVSILFYTLGENQVILFRHIYFITTLSSLFIYPALVIFSKKRDSSFINEKNLILLEILAILGLAIFFFLNIIYINHISNNFTNVYEQLVIISLMVINVGILTWFLISNRFSPSVFNENNSKNLLKQHIFPKKKYN</sequence>
<evidence type="ECO:0000256" key="1">
    <source>
        <dbReference type="SAM" id="Phobius"/>
    </source>
</evidence>
<keyword evidence="3" id="KW-1185">Reference proteome</keyword>
<gene>
    <name evidence="2" type="ORF">ACFQ2C_17445</name>
</gene>
<keyword evidence="1" id="KW-0472">Membrane</keyword>
<feature type="transmembrane region" description="Helical" evidence="1">
    <location>
        <begin position="5"/>
        <end position="24"/>
    </location>
</feature>
<feature type="transmembrane region" description="Helical" evidence="1">
    <location>
        <begin position="80"/>
        <end position="104"/>
    </location>
</feature>
<dbReference type="RefSeq" id="WP_380898679.1">
    <property type="nucleotide sequence ID" value="NZ_JBHTKY010000040.1"/>
</dbReference>
<evidence type="ECO:0000313" key="3">
    <source>
        <dbReference type="Proteomes" id="UP001597205"/>
    </source>
</evidence>
<evidence type="ECO:0000313" key="2">
    <source>
        <dbReference type="EMBL" id="MFD1167387.1"/>
    </source>
</evidence>